<dbReference type="InterPro" id="IPR050596">
    <property type="entry name" value="AspAT/PAT-like"/>
</dbReference>
<sequence length="391" mass="41935">MSLNSLLLATDVPPIPAAAQCRADYDGRLGPMIDLAQAVPGTPPPQELLDRLGAAGRDPARTTYGPIVGDLDLREALAADIDTTYAASIGPGDLAITSGCNQAFFVTMLALARAGDAVILPVPWYFNHKMTLDMLGIAAVPLPCRAENGFVPSVAEARALISAETRAIVLVTPNNPTGATYPPAVIEAFQDLASETGLMLVIDETYRDFLPEGQTRPHDLFRHQGWRNTTIHLYSFSKSYAVPGYRLGAIMGDARILSEIGKILDCMTICPARVAQGAIAWAIEGIRDWRAGVRQTINRRAALFRDVIAASPGWSVSAIGAYFAYVRHPFVDSGEAAAARLARKCGIITLPGTFFGPAQQDHLRFAFANVDDGEIATIGERLLHAILPTQT</sequence>
<evidence type="ECO:0000313" key="9">
    <source>
        <dbReference type="EMBL" id="MCW6511153.1"/>
    </source>
</evidence>
<dbReference type="NCBIfam" id="NF005732">
    <property type="entry name" value="PRK07550.1"/>
    <property type="match status" value="1"/>
</dbReference>
<dbReference type="AlphaFoldDB" id="A0AA41Z615"/>
<evidence type="ECO:0000256" key="2">
    <source>
        <dbReference type="ARBA" id="ARBA00007441"/>
    </source>
</evidence>
<evidence type="ECO:0000256" key="4">
    <source>
        <dbReference type="ARBA" id="ARBA00022679"/>
    </source>
</evidence>
<keyword evidence="10" id="KW-1185">Reference proteome</keyword>
<organism evidence="9 10">
    <name type="scientific">Lichenifustis flavocetrariae</name>
    <dbReference type="NCBI Taxonomy" id="2949735"/>
    <lineage>
        <taxon>Bacteria</taxon>
        <taxon>Pseudomonadati</taxon>
        <taxon>Pseudomonadota</taxon>
        <taxon>Alphaproteobacteria</taxon>
        <taxon>Hyphomicrobiales</taxon>
        <taxon>Lichenihabitantaceae</taxon>
        <taxon>Lichenifustis</taxon>
    </lineage>
</organism>
<dbReference type="GO" id="GO:0030170">
    <property type="term" value="F:pyridoxal phosphate binding"/>
    <property type="evidence" value="ECO:0007669"/>
    <property type="project" value="InterPro"/>
</dbReference>
<name>A0AA41Z615_9HYPH</name>
<evidence type="ECO:0000256" key="1">
    <source>
        <dbReference type="ARBA" id="ARBA00001933"/>
    </source>
</evidence>
<evidence type="ECO:0000259" key="8">
    <source>
        <dbReference type="Pfam" id="PF00155"/>
    </source>
</evidence>
<accession>A0AA41Z615</accession>
<dbReference type="GO" id="GO:0006520">
    <property type="term" value="P:amino acid metabolic process"/>
    <property type="evidence" value="ECO:0007669"/>
    <property type="project" value="InterPro"/>
</dbReference>
<gene>
    <name evidence="9" type="ORF">M8523_24395</name>
</gene>
<dbReference type="Pfam" id="PF00155">
    <property type="entry name" value="Aminotran_1_2"/>
    <property type="match status" value="1"/>
</dbReference>
<dbReference type="InterPro" id="IPR015424">
    <property type="entry name" value="PyrdxlP-dep_Trfase"/>
</dbReference>
<dbReference type="InterPro" id="IPR015421">
    <property type="entry name" value="PyrdxlP-dep_Trfase_major"/>
</dbReference>
<dbReference type="SUPFAM" id="SSF53383">
    <property type="entry name" value="PLP-dependent transferases"/>
    <property type="match status" value="1"/>
</dbReference>
<dbReference type="PROSITE" id="PS00105">
    <property type="entry name" value="AA_TRANSFER_CLASS_1"/>
    <property type="match status" value="1"/>
</dbReference>
<keyword evidence="4 7" id="KW-0808">Transferase</keyword>
<evidence type="ECO:0000313" key="10">
    <source>
        <dbReference type="Proteomes" id="UP001165667"/>
    </source>
</evidence>
<dbReference type="PANTHER" id="PTHR46383:SF1">
    <property type="entry name" value="ASPARTATE AMINOTRANSFERASE"/>
    <property type="match status" value="1"/>
</dbReference>
<dbReference type="InterPro" id="IPR004839">
    <property type="entry name" value="Aminotransferase_I/II_large"/>
</dbReference>
<dbReference type="EC" id="2.6.1.-" evidence="7"/>
<comment type="caution">
    <text evidence="9">The sequence shown here is derived from an EMBL/GenBank/DDBJ whole genome shotgun (WGS) entry which is preliminary data.</text>
</comment>
<keyword evidence="5" id="KW-0663">Pyridoxal phosphate</keyword>
<evidence type="ECO:0000256" key="5">
    <source>
        <dbReference type="ARBA" id="ARBA00022898"/>
    </source>
</evidence>
<evidence type="ECO:0000256" key="7">
    <source>
        <dbReference type="RuleBase" id="RU000481"/>
    </source>
</evidence>
<dbReference type="CDD" id="cd00609">
    <property type="entry name" value="AAT_like"/>
    <property type="match status" value="1"/>
</dbReference>
<comment type="catalytic activity">
    <reaction evidence="6">
        <text>L-aspartate + 2-oxoglutarate = oxaloacetate + L-glutamate</text>
        <dbReference type="Rhea" id="RHEA:21824"/>
        <dbReference type="ChEBI" id="CHEBI:16452"/>
        <dbReference type="ChEBI" id="CHEBI:16810"/>
        <dbReference type="ChEBI" id="CHEBI:29985"/>
        <dbReference type="ChEBI" id="CHEBI:29991"/>
        <dbReference type="EC" id="2.6.1.1"/>
    </reaction>
</comment>
<evidence type="ECO:0000256" key="6">
    <source>
        <dbReference type="ARBA" id="ARBA00049185"/>
    </source>
</evidence>
<dbReference type="GO" id="GO:0004069">
    <property type="term" value="F:L-aspartate:2-oxoglutarate aminotransferase activity"/>
    <property type="evidence" value="ECO:0007669"/>
    <property type="project" value="UniProtKB-EC"/>
</dbReference>
<evidence type="ECO:0000256" key="3">
    <source>
        <dbReference type="ARBA" id="ARBA00022576"/>
    </source>
</evidence>
<protein>
    <recommendedName>
        <fullName evidence="7">Aminotransferase</fullName>
        <ecNumber evidence="7">2.6.1.-</ecNumber>
    </recommendedName>
</protein>
<feature type="domain" description="Aminotransferase class I/classII large" evidence="8">
    <location>
        <begin position="32"/>
        <end position="381"/>
    </location>
</feature>
<comment type="cofactor">
    <cofactor evidence="1 7">
        <name>pyridoxal 5'-phosphate</name>
        <dbReference type="ChEBI" id="CHEBI:597326"/>
    </cofactor>
</comment>
<proteinExistence type="inferred from homology"/>
<dbReference type="RefSeq" id="WP_282587527.1">
    <property type="nucleotide sequence ID" value="NZ_JAMOIM010000021.1"/>
</dbReference>
<dbReference type="Gene3D" id="3.40.640.10">
    <property type="entry name" value="Type I PLP-dependent aspartate aminotransferase-like (Major domain)"/>
    <property type="match status" value="1"/>
</dbReference>
<dbReference type="EMBL" id="JAMOIM010000021">
    <property type="protein sequence ID" value="MCW6511153.1"/>
    <property type="molecule type" value="Genomic_DNA"/>
</dbReference>
<keyword evidence="3 7" id="KW-0032">Aminotransferase</keyword>
<dbReference type="InterPro" id="IPR004838">
    <property type="entry name" value="NHTrfase_class1_PyrdxlP-BS"/>
</dbReference>
<dbReference type="PANTHER" id="PTHR46383">
    <property type="entry name" value="ASPARTATE AMINOTRANSFERASE"/>
    <property type="match status" value="1"/>
</dbReference>
<comment type="similarity">
    <text evidence="2 7">Belongs to the class-I pyridoxal-phosphate-dependent aminotransferase family.</text>
</comment>
<dbReference type="Proteomes" id="UP001165667">
    <property type="component" value="Unassembled WGS sequence"/>
</dbReference>
<reference evidence="9" key="1">
    <citation type="submission" date="2022-05" db="EMBL/GenBank/DDBJ databases">
        <authorList>
            <person name="Pankratov T."/>
        </authorList>
    </citation>
    <scope>NUCLEOTIDE SEQUENCE</scope>
    <source>
        <strain evidence="9">BP6-180914</strain>
    </source>
</reference>